<dbReference type="STRING" id="86416.Clopa_0729"/>
<keyword evidence="1" id="KW-0812">Transmembrane</keyword>
<sequence length="375" mass="43689">MEENLFMSLYLLFIFLIILFIGIIMPRLIRKEIVFGVRVPQDKINLKEIKDIKKKYIINNLIIGVPVIILFTLLNYKFSSTGMILFTTFGFMFIHYLIYIMSNKAVKNLKQQQNWFEGKKQSVTIDTNFSREKINTIISPWFFIIPVIMIVINIILEYKYYNSLPNKVPIHWDFSGNITGYSNKSIFLIWDMPLVQIFITFIFFIVYKGIGWSKQQISSFNPKSSVEKNKIFRRVWSIYMTFFCILINCMLTMGTLQRYNVFHISSKLYTTVSIAFLVLVFCSIIIISIKLGQGGANVKLPGKEEKNEFSSRDNDDDSYWKFGIIYYNRNDPSIFVEKRFGIGWTINAGSPVGMAIYIGIIVLIIISLIAPKLFK</sequence>
<feature type="transmembrane region" description="Helical" evidence="1">
    <location>
        <begin position="268"/>
        <end position="289"/>
    </location>
</feature>
<dbReference type="PATRIC" id="fig|86416.3.peg.717"/>
<accession>R4K1V5</accession>
<feature type="transmembrane region" description="Helical" evidence="1">
    <location>
        <begin position="56"/>
        <end position="76"/>
    </location>
</feature>
<dbReference type="OrthoDB" id="9808690at2"/>
<evidence type="ECO:0000256" key="1">
    <source>
        <dbReference type="SAM" id="Phobius"/>
    </source>
</evidence>
<dbReference type="PANTHER" id="PTHR37810:SF9">
    <property type="entry name" value="MEMBRANE PROTEIN"/>
    <property type="match status" value="1"/>
</dbReference>
<dbReference type="AlphaFoldDB" id="R4K1V5"/>
<dbReference type="eggNOG" id="COG4194">
    <property type="taxonomic scope" value="Bacteria"/>
</dbReference>
<dbReference type="InterPro" id="IPR012867">
    <property type="entry name" value="DUF1648"/>
</dbReference>
<dbReference type="Pfam" id="PF19124">
    <property type="entry name" value="DUF5808"/>
    <property type="match status" value="1"/>
</dbReference>
<organism evidence="4 5">
    <name type="scientific">Clostridium pasteurianum BC1</name>
    <dbReference type="NCBI Taxonomy" id="86416"/>
    <lineage>
        <taxon>Bacteria</taxon>
        <taxon>Bacillati</taxon>
        <taxon>Bacillota</taxon>
        <taxon>Clostridia</taxon>
        <taxon>Eubacteriales</taxon>
        <taxon>Clostridiaceae</taxon>
        <taxon>Clostridium</taxon>
    </lineage>
</organism>
<keyword evidence="1" id="KW-0472">Membrane</keyword>
<reference evidence="4 5" key="1">
    <citation type="submission" date="2012-01" db="EMBL/GenBank/DDBJ databases">
        <title>Complete sequence of chromosome of Clostridium pasteurianum BC1.</title>
        <authorList>
            <consortium name="US DOE Joint Genome Institute"/>
            <person name="Lucas S."/>
            <person name="Han J."/>
            <person name="Lapidus A."/>
            <person name="Cheng J.-F."/>
            <person name="Goodwin L."/>
            <person name="Pitluck S."/>
            <person name="Peters L."/>
            <person name="Mikhailova N."/>
            <person name="Teshima H."/>
            <person name="Detter J.C."/>
            <person name="Han C."/>
            <person name="Tapia R."/>
            <person name="Land M."/>
            <person name="Hauser L."/>
            <person name="Kyrpides N."/>
            <person name="Ivanova N."/>
            <person name="Pagani I."/>
            <person name="Dunn J."/>
            <person name="Taghavi S."/>
            <person name="Francis A."/>
            <person name="van der Lelie D."/>
            <person name="Woyke T."/>
        </authorList>
    </citation>
    <scope>NUCLEOTIDE SEQUENCE [LARGE SCALE GENOMIC DNA]</scope>
    <source>
        <strain evidence="4 5">BC1</strain>
    </source>
</reference>
<keyword evidence="5" id="KW-1185">Reference proteome</keyword>
<dbReference type="EMBL" id="CP003261">
    <property type="protein sequence ID" value="AGK95766.1"/>
    <property type="molecule type" value="Genomic_DNA"/>
</dbReference>
<feature type="domain" description="DUF5808" evidence="3">
    <location>
        <begin position="329"/>
        <end position="353"/>
    </location>
</feature>
<feature type="transmembrane region" description="Helical" evidence="1">
    <location>
        <begin position="231"/>
        <end position="256"/>
    </location>
</feature>
<feature type="domain" description="DUF1648" evidence="2">
    <location>
        <begin position="148"/>
        <end position="197"/>
    </location>
</feature>
<dbReference type="HOGENOM" id="CLU_059161_0_0_9"/>
<dbReference type="PANTHER" id="PTHR37810">
    <property type="entry name" value="IMMUNITY PROTEIN SDPI"/>
    <property type="match status" value="1"/>
</dbReference>
<evidence type="ECO:0000313" key="5">
    <source>
        <dbReference type="Proteomes" id="UP000013523"/>
    </source>
</evidence>
<dbReference type="PIRSF" id="PIRSF032908">
    <property type="entry name" value="UCP032908"/>
    <property type="match status" value="1"/>
</dbReference>
<evidence type="ECO:0000313" key="4">
    <source>
        <dbReference type="EMBL" id="AGK95766.1"/>
    </source>
</evidence>
<dbReference type="InterPro" id="IPR043831">
    <property type="entry name" value="DUF5808"/>
</dbReference>
<dbReference type="RefSeq" id="WP_015614091.1">
    <property type="nucleotide sequence ID" value="NC_021182.1"/>
</dbReference>
<evidence type="ECO:0000259" key="3">
    <source>
        <dbReference type="Pfam" id="PF19124"/>
    </source>
</evidence>
<evidence type="ECO:0000259" key="2">
    <source>
        <dbReference type="Pfam" id="PF07853"/>
    </source>
</evidence>
<feature type="transmembrane region" description="Helical" evidence="1">
    <location>
        <begin position="137"/>
        <end position="156"/>
    </location>
</feature>
<feature type="transmembrane region" description="Helical" evidence="1">
    <location>
        <begin position="187"/>
        <end position="210"/>
    </location>
</feature>
<keyword evidence="1" id="KW-1133">Transmembrane helix</keyword>
<gene>
    <name evidence="4" type="ORF">Clopa_0729</name>
</gene>
<name>R4K1V5_CLOPA</name>
<protein>
    <submittedName>
        <fullName evidence="4">Putative membrane protein</fullName>
    </submittedName>
</protein>
<dbReference type="GO" id="GO:0009636">
    <property type="term" value="P:response to toxic substance"/>
    <property type="evidence" value="ECO:0007669"/>
    <property type="project" value="TreeGrafter"/>
</dbReference>
<feature type="transmembrane region" description="Helical" evidence="1">
    <location>
        <begin position="82"/>
        <end position="101"/>
    </location>
</feature>
<dbReference type="Pfam" id="PF07853">
    <property type="entry name" value="DUF1648"/>
    <property type="match status" value="1"/>
</dbReference>
<dbReference type="InterPro" id="IPR014574">
    <property type="entry name" value="UCP032908"/>
</dbReference>
<dbReference type="Proteomes" id="UP000013523">
    <property type="component" value="Chromosome"/>
</dbReference>
<dbReference type="KEGG" id="cpas:Clopa_0729"/>
<feature type="transmembrane region" description="Helical" evidence="1">
    <location>
        <begin position="6"/>
        <end position="25"/>
    </location>
</feature>
<proteinExistence type="predicted"/>
<feature type="transmembrane region" description="Helical" evidence="1">
    <location>
        <begin position="348"/>
        <end position="370"/>
    </location>
</feature>